<dbReference type="PANTHER" id="PTHR12461">
    <property type="entry name" value="HYPOXIA-INDUCIBLE FACTOR 1 ALPHA INHIBITOR-RELATED"/>
    <property type="match status" value="1"/>
</dbReference>
<dbReference type="RefSeq" id="XP_062650609.1">
    <property type="nucleotide sequence ID" value="XM_062795462.1"/>
</dbReference>
<dbReference type="SUPFAM" id="SSF51197">
    <property type="entry name" value="Clavaminate synthase-like"/>
    <property type="match status" value="1"/>
</dbReference>
<reference evidence="2" key="1">
    <citation type="journal article" date="2023" name="Mol. Phylogenet. Evol.">
        <title>Genome-scale phylogeny and comparative genomics of the fungal order Sordariales.</title>
        <authorList>
            <person name="Hensen N."/>
            <person name="Bonometti L."/>
            <person name="Westerberg I."/>
            <person name="Brannstrom I.O."/>
            <person name="Guillou S."/>
            <person name="Cros-Aarteil S."/>
            <person name="Calhoun S."/>
            <person name="Haridas S."/>
            <person name="Kuo A."/>
            <person name="Mondo S."/>
            <person name="Pangilinan J."/>
            <person name="Riley R."/>
            <person name="LaButti K."/>
            <person name="Andreopoulos B."/>
            <person name="Lipzen A."/>
            <person name="Chen C."/>
            <person name="Yan M."/>
            <person name="Daum C."/>
            <person name="Ng V."/>
            <person name="Clum A."/>
            <person name="Steindorff A."/>
            <person name="Ohm R.A."/>
            <person name="Martin F."/>
            <person name="Silar P."/>
            <person name="Natvig D.O."/>
            <person name="Lalanne C."/>
            <person name="Gautier V."/>
            <person name="Ament-Velasquez S.L."/>
            <person name="Kruys A."/>
            <person name="Hutchinson M.I."/>
            <person name="Powell A.J."/>
            <person name="Barry K."/>
            <person name="Miller A.N."/>
            <person name="Grigoriev I.V."/>
            <person name="Debuchy R."/>
            <person name="Gladieux P."/>
            <person name="Hiltunen Thoren M."/>
            <person name="Johannesson H."/>
        </authorList>
    </citation>
    <scope>NUCLEOTIDE SEQUENCE</scope>
    <source>
        <strain evidence="2">CBS 731.68</strain>
    </source>
</reference>
<protein>
    <submittedName>
        <fullName evidence="2">Clavaminate synthase-like protein</fullName>
    </submittedName>
</protein>
<sequence>MVPQFRWWAGVCSEFPGQLSSIHQSSAFPDVTAWRRLALQADRQGKPIVFRQQLHQDETNGNITSPVFLPALRKWFGPTVPGKPTELSPSLARHLSHIVPYELAPSSADPLRKHALQHFLEWLRCSRDAAYKKLSTPLMDCILAAKLEQQAHVPAGQGSRGALDTPFIRFDAPLALLAAALHYNRETPDPSERVDQLYIAQMPLSELPGALQLDVPIPNALTADPTPEIPYTADIYISSLWLGLEPTFTPWHRDPNPNLFCQLVGSKTVRLMPPAPGKQLFAQVSAGLGQLNASHAIRGQEMMQPTERKAWWDAVWGPSVPKGMFEVVLRPRDVLFLPMGWWHSVRSILLRMDSL</sequence>
<dbReference type="Proteomes" id="UP001302602">
    <property type="component" value="Unassembled WGS sequence"/>
</dbReference>
<dbReference type="AlphaFoldDB" id="A0AAN6U5H9"/>
<gene>
    <name evidence="2" type="ORF">N657DRAFT_668846</name>
</gene>
<dbReference type="Gene3D" id="2.60.120.650">
    <property type="entry name" value="Cupin"/>
    <property type="match status" value="1"/>
</dbReference>
<evidence type="ECO:0000313" key="3">
    <source>
        <dbReference type="Proteomes" id="UP001302602"/>
    </source>
</evidence>
<reference evidence="2" key="2">
    <citation type="submission" date="2023-05" db="EMBL/GenBank/DDBJ databases">
        <authorList>
            <consortium name="Lawrence Berkeley National Laboratory"/>
            <person name="Steindorff A."/>
            <person name="Hensen N."/>
            <person name="Bonometti L."/>
            <person name="Westerberg I."/>
            <person name="Brannstrom I.O."/>
            <person name="Guillou S."/>
            <person name="Cros-Aarteil S."/>
            <person name="Calhoun S."/>
            <person name="Haridas S."/>
            <person name="Kuo A."/>
            <person name="Mondo S."/>
            <person name="Pangilinan J."/>
            <person name="Riley R."/>
            <person name="Labutti K."/>
            <person name="Andreopoulos B."/>
            <person name="Lipzen A."/>
            <person name="Chen C."/>
            <person name="Yanf M."/>
            <person name="Daum C."/>
            <person name="Ng V."/>
            <person name="Clum A."/>
            <person name="Ohm R."/>
            <person name="Martin F."/>
            <person name="Silar P."/>
            <person name="Natvig D."/>
            <person name="Lalanne C."/>
            <person name="Gautier V."/>
            <person name="Ament-Velasquez S.L."/>
            <person name="Kruys A."/>
            <person name="Hutchinson M.I."/>
            <person name="Powell A.J."/>
            <person name="Barry K."/>
            <person name="Miller A.N."/>
            <person name="Grigoriev I.V."/>
            <person name="Debuchy R."/>
            <person name="Gladieux P."/>
            <person name="Thoren M.H."/>
            <person name="Johannesson H."/>
        </authorList>
    </citation>
    <scope>NUCLEOTIDE SEQUENCE</scope>
    <source>
        <strain evidence="2">CBS 731.68</strain>
    </source>
</reference>
<evidence type="ECO:0000313" key="2">
    <source>
        <dbReference type="EMBL" id="KAK4126838.1"/>
    </source>
</evidence>
<dbReference type="PROSITE" id="PS51184">
    <property type="entry name" value="JMJC"/>
    <property type="match status" value="1"/>
</dbReference>
<dbReference type="InterPro" id="IPR041667">
    <property type="entry name" value="Cupin_8"/>
</dbReference>
<organism evidence="2 3">
    <name type="scientific">Parathielavia appendiculata</name>
    <dbReference type="NCBI Taxonomy" id="2587402"/>
    <lineage>
        <taxon>Eukaryota</taxon>
        <taxon>Fungi</taxon>
        <taxon>Dikarya</taxon>
        <taxon>Ascomycota</taxon>
        <taxon>Pezizomycotina</taxon>
        <taxon>Sordariomycetes</taxon>
        <taxon>Sordariomycetidae</taxon>
        <taxon>Sordariales</taxon>
        <taxon>Chaetomiaceae</taxon>
        <taxon>Parathielavia</taxon>
    </lineage>
</organism>
<name>A0AAN6U5H9_9PEZI</name>
<dbReference type="EMBL" id="MU853224">
    <property type="protein sequence ID" value="KAK4126838.1"/>
    <property type="molecule type" value="Genomic_DNA"/>
</dbReference>
<dbReference type="PANTHER" id="PTHR12461:SF105">
    <property type="entry name" value="HYPOXIA-INDUCIBLE FACTOR 1-ALPHA INHIBITOR"/>
    <property type="match status" value="1"/>
</dbReference>
<comment type="caution">
    <text evidence="2">The sequence shown here is derived from an EMBL/GenBank/DDBJ whole genome shotgun (WGS) entry which is preliminary data.</text>
</comment>
<dbReference type="InterPro" id="IPR003347">
    <property type="entry name" value="JmjC_dom"/>
</dbReference>
<keyword evidence="3" id="KW-1185">Reference proteome</keyword>
<accession>A0AAN6U5H9</accession>
<dbReference type="Pfam" id="PF13621">
    <property type="entry name" value="Cupin_8"/>
    <property type="match status" value="1"/>
</dbReference>
<proteinExistence type="predicted"/>
<evidence type="ECO:0000259" key="1">
    <source>
        <dbReference type="PROSITE" id="PS51184"/>
    </source>
</evidence>
<feature type="domain" description="JmjC" evidence="1">
    <location>
        <begin position="191"/>
        <end position="355"/>
    </location>
</feature>
<dbReference type="GeneID" id="87832230"/>